<accession>A0AAD8PKL2</accession>
<reference evidence="2" key="1">
    <citation type="submission" date="2021-06" db="EMBL/GenBank/DDBJ databases">
        <title>Comparative genomics, transcriptomics and evolutionary studies reveal genomic signatures of adaptation to plant cell wall in hemibiotrophic fungi.</title>
        <authorList>
            <consortium name="DOE Joint Genome Institute"/>
            <person name="Baroncelli R."/>
            <person name="Diaz J.F."/>
            <person name="Benocci T."/>
            <person name="Peng M."/>
            <person name="Battaglia E."/>
            <person name="Haridas S."/>
            <person name="Andreopoulos W."/>
            <person name="Labutti K."/>
            <person name="Pangilinan J."/>
            <person name="Floch G.L."/>
            <person name="Makela M.R."/>
            <person name="Henrissat B."/>
            <person name="Grigoriev I.V."/>
            <person name="Crouch J.A."/>
            <person name="De Vries R.P."/>
            <person name="Sukno S.A."/>
            <person name="Thon M.R."/>
        </authorList>
    </citation>
    <scope>NUCLEOTIDE SEQUENCE</scope>
    <source>
        <strain evidence="2">CBS 125086</strain>
    </source>
</reference>
<dbReference type="Proteomes" id="UP001230504">
    <property type="component" value="Unassembled WGS sequence"/>
</dbReference>
<keyword evidence="1" id="KW-0175">Coiled coil</keyword>
<evidence type="ECO:0000313" key="2">
    <source>
        <dbReference type="EMBL" id="KAK1566169.1"/>
    </source>
</evidence>
<evidence type="ECO:0000313" key="3">
    <source>
        <dbReference type="Proteomes" id="UP001230504"/>
    </source>
</evidence>
<keyword evidence="3" id="KW-1185">Reference proteome</keyword>
<feature type="coiled-coil region" evidence="1">
    <location>
        <begin position="246"/>
        <end position="280"/>
    </location>
</feature>
<dbReference type="Gene3D" id="1.20.1270.60">
    <property type="entry name" value="Arfaptin homology (AH) domain/BAR domain"/>
    <property type="match status" value="1"/>
</dbReference>
<evidence type="ECO:0000256" key="1">
    <source>
        <dbReference type="SAM" id="Coils"/>
    </source>
</evidence>
<name>A0AAD8PKL2_9PEZI</name>
<organism evidence="2 3">
    <name type="scientific">Colletotrichum navitas</name>
    <dbReference type="NCBI Taxonomy" id="681940"/>
    <lineage>
        <taxon>Eukaryota</taxon>
        <taxon>Fungi</taxon>
        <taxon>Dikarya</taxon>
        <taxon>Ascomycota</taxon>
        <taxon>Pezizomycotina</taxon>
        <taxon>Sordariomycetes</taxon>
        <taxon>Hypocreomycetidae</taxon>
        <taxon>Glomerellales</taxon>
        <taxon>Glomerellaceae</taxon>
        <taxon>Colletotrichum</taxon>
        <taxon>Colletotrichum graminicola species complex</taxon>
    </lineage>
</organism>
<protein>
    <submittedName>
        <fullName evidence="2">Uncharacterized protein</fullName>
    </submittedName>
</protein>
<proteinExistence type="predicted"/>
<dbReference type="EMBL" id="JAHLJV010000155">
    <property type="protein sequence ID" value="KAK1566169.1"/>
    <property type="molecule type" value="Genomic_DNA"/>
</dbReference>
<comment type="caution">
    <text evidence="2">The sequence shown here is derived from an EMBL/GenBank/DDBJ whole genome shotgun (WGS) entry which is preliminary data.</text>
</comment>
<dbReference type="RefSeq" id="XP_060407373.1">
    <property type="nucleotide sequence ID" value="XM_060560450.1"/>
</dbReference>
<sequence>MLRTALEEAKTAKSLSEEGPELRWSLSSLAKRLSWCSEQFTSCIRVETQGGAYGYGGLGGEGFPPGLNGTCGLAGTVVSSGLDDKDLLQTDSTIIHPDQVAMTLQRIEHLYYTVQLAPASNTIVTQLERLQWLDPINKDLPVWAAYQRDESSLSIVPSSVDGAKPSSIQSLQDGKKKLDGYSAQLALCFDFYGYAKTCSLCGTLKLYLETFESVKDDYTKLEKIHQEFQNMAKDQIMTESQEEAARAAAQSSVDRGNEEIQELKKRLTKSRRRIDALQNMLTPQARAVDMTIQQADQAIVSNVGSQVHVIAIGDIMIPYY</sequence>
<dbReference type="GeneID" id="85444690"/>
<dbReference type="InterPro" id="IPR027267">
    <property type="entry name" value="AH/BAR_dom_sf"/>
</dbReference>
<dbReference type="AlphaFoldDB" id="A0AAD8PKL2"/>
<gene>
    <name evidence="2" type="ORF">LY79DRAFT_584959</name>
</gene>